<proteinExistence type="predicted"/>
<reference evidence="1" key="1">
    <citation type="submission" date="2023-07" db="EMBL/GenBank/DDBJ databases">
        <title>Genome content predicts the carbon catabolic preferences of heterotrophic bacteria.</title>
        <authorList>
            <person name="Gralka M."/>
        </authorList>
    </citation>
    <scope>NUCLEOTIDE SEQUENCE</scope>
    <source>
        <strain evidence="1">I3M17_2</strain>
    </source>
</reference>
<sequence>MAIKGVIICKNEDSHLAAADIGWGEGIVVELSDSNDVKIGDTLSGLSRGYMVTPCYNETSQSVLTVTVLSGGLPMDAACEIVSNEFERIAS</sequence>
<protein>
    <submittedName>
        <fullName evidence="1">Uncharacterized protein</fullName>
    </submittedName>
</protein>
<gene>
    <name evidence="1" type="ORF">Q4521_02305</name>
</gene>
<accession>A0AAW7X0K8</accession>
<comment type="caution">
    <text evidence="1">The sequence shown here is derived from an EMBL/GenBank/DDBJ whole genome shotgun (WGS) entry which is preliminary data.</text>
</comment>
<dbReference type="RefSeq" id="WP_216063982.1">
    <property type="nucleotide sequence ID" value="NZ_CP123764.1"/>
</dbReference>
<dbReference type="Proteomes" id="UP001169760">
    <property type="component" value="Unassembled WGS sequence"/>
</dbReference>
<evidence type="ECO:0000313" key="1">
    <source>
        <dbReference type="EMBL" id="MDO6421296.1"/>
    </source>
</evidence>
<evidence type="ECO:0000313" key="2">
    <source>
        <dbReference type="Proteomes" id="UP001169760"/>
    </source>
</evidence>
<name>A0AAW7X0K8_9GAMM</name>
<organism evidence="1 2">
    <name type="scientific">Saccharophagus degradans</name>
    <dbReference type="NCBI Taxonomy" id="86304"/>
    <lineage>
        <taxon>Bacteria</taxon>
        <taxon>Pseudomonadati</taxon>
        <taxon>Pseudomonadota</taxon>
        <taxon>Gammaproteobacteria</taxon>
        <taxon>Cellvibrionales</taxon>
        <taxon>Cellvibrionaceae</taxon>
        <taxon>Saccharophagus</taxon>
    </lineage>
</organism>
<dbReference type="EMBL" id="JAUOPB010000001">
    <property type="protein sequence ID" value="MDO6421296.1"/>
    <property type="molecule type" value="Genomic_DNA"/>
</dbReference>
<dbReference type="AlphaFoldDB" id="A0AAW7X0K8"/>